<dbReference type="InterPro" id="IPR006279">
    <property type="entry name" value="SoxD"/>
</dbReference>
<proteinExistence type="predicted"/>
<dbReference type="RefSeq" id="WP_237345222.1">
    <property type="nucleotide sequence ID" value="NZ_JABWGX010000008.1"/>
</dbReference>
<sequence length="92" mass="10409">MRIPCPYCGSRDAHEFAYLGDATLTRPDPAASDAAEAFHAYAYLRENPEGAHREYWYHANGCRRWLVVTRNTRTHEILGVAFARPSTDEVPA</sequence>
<accession>A0ABU0LAL2</accession>
<dbReference type="Gene3D" id="3.30.2270.10">
    <property type="entry name" value="Folate-binding superfamily"/>
    <property type="match status" value="1"/>
</dbReference>
<dbReference type="GO" id="GO:0008115">
    <property type="term" value="F:sarcosine oxidase activity"/>
    <property type="evidence" value="ECO:0007669"/>
    <property type="project" value="UniProtKB-EC"/>
</dbReference>
<dbReference type="InterPro" id="IPR038561">
    <property type="entry name" value="SoxD_sf"/>
</dbReference>
<keyword evidence="2" id="KW-1185">Reference proteome</keyword>
<dbReference type="Pfam" id="PF04267">
    <property type="entry name" value="SoxD"/>
    <property type="match status" value="1"/>
</dbReference>
<comment type="caution">
    <text evidence="1">The sequence shown here is derived from an EMBL/GenBank/DDBJ whole genome shotgun (WGS) entry which is preliminary data.</text>
</comment>
<evidence type="ECO:0000313" key="1">
    <source>
        <dbReference type="EMBL" id="MDQ0504105.1"/>
    </source>
</evidence>
<protein>
    <submittedName>
        <fullName evidence="1">Sarcosine oxidase subunit delta</fullName>
        <ecNumber evidence="1">1.5.3.1</ecNumber>
    </submittedName>
</protein>
<evidence type="ECO:0000313" key="2">
    <source>
        <dbReference type="Proteomes" id="UP001241747"/>
    </source>
</evidence>
<organism evidence="1 2">
    <name type="scientific">Xanthobacter agilis</name>
    <dbReference type="NCBI Taxonomy" id="47492"/>
    <lineage>
        <taxon>Bacteria</taxon>
        <taxon>Pseudomonadati</taxon>
        <taxon>Pseudomonadota</taxon>
        <taxon>Alphaproteobacteria</taxon>
        <taxon>Hyphomicrobiales</taxon>
        <taxon>Xanthobacteraceae</taxon>
        <taxon>Xanthobacter</taxon>
    </lineage>
</organism>
<name>A0ABU0LAL2_XANAG</name>
<keyword evidence="1" id="KW-0560">Oxidoreductase</keyword>
<reference evidence="1 2" key="1">
    <citation type="submission" date="2023-07" db="EMBL/GenBank/DDBJ databases">
        <title>Genomic Encyclopedia of Type Strains, Phase IV (KMG-IV): sequencing the most valuable type-strain genomes for metagenomic binning, comparative biology and taxonomic classification.</title>
        <authorList>
            <person name="Goeker M."/>
        </authorList>
    </citation>
    <scope>NUCLEOTIDE SEQUENCE [LARGE SCALE GENOMIC DNA]</scope>
    <source>
        <strain evidence="1 2">DSM 3770</strain>
    </source>
</reference>
<dbReference type="Proteomes" id="UP001241747">
    <property type="component" value="Unassembled WGS sequence"/>
</dbReference>
<gene>
    <name evidence="1" type="ORF">QOZ94_000879</name>
</gene>
<dbReference type="EMBL" id="JAUSVY010000002">
    <property type="protein sequence ID" value="MDQ0504105.1"/>
    <property type="molecule type" value="Genomic_DNA"/>
</dbReference>
<dbReference type="EC" id="1.5.3.1" evidence="1"/>